<gene>
    <name evidence="2" type="ORF">NKR19_g7980</name>
</gene>
<feature type="chain" id="PRO_5041296609" evidence="1">
    <location>
        <begin position="20"/>
        <end position="207"/>
    </location>
</feature>
<evidence type="ECO:0000313" key="2">
    <source>
        <dbReference type="EMBL" id="KAJ9138026.1"/>
    </source>
</evidence>
<accession>A0AA38RPU9</accession>
<evidence type="ECO:0000256" key="1">
    <source>
        <dbReference type="SAM" id="SignalP"/>
    </source>
</evidence>
<keyword evidence="1" id="KW-0732">Signal</keyword>
<dbReference type="AlphaFoldDB" id="A0AA38RPU9"/>
<comment type="caution">
    <text evidence="2">The sequence shown here is derived from an EMBL/GenBank/DDBJ whole genome shotgun (WGS) entry which is preliminary data.</text>
</comment>
<dbReference type="EMBL" id="JANBVN010000150">
    <property type="protein sequence ID" value="KAJ9138026.1"/>
    <property type="molecule type" value="Genomic_DNA"/>
</dbReference>
<organism evidence="2 3">
    <name type="scientific">Coniochaeta hoffmannii</name>
    <dbReference type="NCBI Taxonomy" id="91930"/>
    <lineage>
        <taxon>Eukaryota</taxon>
        <taxon>Fungi</taxon>
        <taxon>Dikarya</taxon>
        <taxon>Ascomycota</taxon>
        <taxon>Pezizomycotina</taxon>
        <taxon>Sordariomycetes</taxon>
        <taxon>Sordariomycetidae</taxon>
        <taxon>Coniochaetales</taxon>
        <taxon>Coniochaetaceae</taxon>
        <taxon>Coniochaeta</taxon>
    </lineage>
</organism>
<reference evidence="2" key="1">
    <citation type="submission" date="2022-07" db="EMBL/GenBank/DDBJ databases">
        <title>Fungi with potential for degradation of polypropylene.</title>
        <authorList>
            <person name="Gostincar C."/>
        </authorList>
    </citation>
    <scope>NUCLEOTIDE SEQUENCE</scope>
    <source>
        <strain evidence="2">EXF-13287</strain>
    </source>
</reference>
<evidence type="ECO:0000313" key="3">
    <source>
        <dbReference type="Proteomes" id="UP001174691"/>
    </source>
</evidence>
<name>A0AA38RPU9_9PEZI</name>
<feature type="signal peptide" evidence="1">
    <location>
        <begin position="1"/>
        <end position="19"/>
    </location>
</feature>
<keyword evidence="3" id="KW-1185">Reference proteome</keyword>
<proteinExistence type="predicted"/>
<dbReference type="Proteomes" id="UP001174691">
    <property type="component" value="Unassembled WGS sequence"/>
</dbReference>
<protein>
    <submittedName>
        <fullName evidence="2">Uncharacterized protein</fullName>
    </submittedName>
</protein>
<sequence length="207" mass="21636">MKFQLSISLLIAAASSVAAGPFTIRWFSERGCGGRSLGCNGYESFECCAQPPSPSSFPTMRATTSGPVGILVFTEVTNTGGCGLCTSTGSLNTCYLNAPFETAYVAGLSQCQPNKRSADQHLTARLAAFEQHVECNSSVPIDTATINGHDYAVSGPETERLQIMADVVDLSGEEFAVKWASKYRGPATLGTPTSLATASTGVSDNTA</sequence>